<dbReference type="OrthoDB" id="10025998at2759"/>
<dbReference type="InterPro" id="IPR043729">
    <property type="entry name" value="DUF5672"/>
</dbReference>
<dbReference type="EMBL" id="SKBQ01000004">
    <property type="protein sequence ID" value="TPX11179.1"/>
    <property type="molecule type" value="Genomic_DNA"/>
</dbReference>
<keyword evidence="4" id="KW-1185">Reference proteome</keyword>
<evidence type="ECO:0000256" key="1">
    <source>
        <dbReference type="SAM" id="MobiDB-lite"/>
    </source>
</evidence>
<dbReference type="InParanoid" id="A0A507B1L6"/>
<feature type="region of interest" description="Disordered" evidence="1">
    <location>
        <begin position="318"/>
        <end position="397"/>
    </location>
</feature>
<dbReference type="Pfam" id="PF18922">
    <property type="entry name" value="DUF5672"/>
    <property type="match status" value="1"/>
</dbReference>
<sequence>MTAQHQSPGVFAITKPKIMVVVSLFLTWWIAFLLPHYSPGIHAAFKSRLEEARQKIPAIKVDWRPDPEPRSNYNTSKIALLVEPRPLPHLVPQMLHMLTVIPPDWRMVFIGSEKSVISVGRSFAVKHQQVVGKLDLMVLPEPWEIDSKEKVYRLMTDIRFYDEFLPGVEWILKYEYDSILCANSEQSLNDWLHWSWAGAPRTPEDRFAGNGGLSLRKVSAIRNVLHFQERYNNTEPEDEWFGSRLWIMKNEKVASGNMGVLAVEDVYIEKPMGYHIRDGGSRLNDDVWKDHAQRKKILQYCPELSLIMDMKLERERCEGDRKDGTIGLTPEQQEKKKQEELKKQEEAKKKEEEARKKLEEEKQKLEEEKKQQEAASTDSAAATQTSGAAKSDETTKV</sequence>
<evidence type="ECO:0000259" key="2">
    <source>
        <dbReference type="Pfam" id="PF18922"/>
    </source>
</evidence>
<dbReference type="AlphaFoldDB" id="A0A507B1L6"/>
<evidence type="ECO:0000313" key="3">
    <source>
        <dbReference type="EMBL" id="TPX11179.1"/>
    </source>
</evidence>
<comment type="caution">
    <text evidence="3">The sequence shown here is derived from an EMBL/GenBank/DDBJ whole genome shotgun (WGS) entry which is preliminary data.</text>
</comment>
<protein>
    <recommendedName>
        <fullName evidence="2">DUF5672 domain-containing protein</fullName>
    </recommendedName>
</protein>
<dbReference type="Proteomes" id="UP000319257">
    <property type="component" value="Unassembled WGS sequence"/>
</dbReference>
<proteinExistence type="predicted"/>
<dbReference type="RefSeq" id="XP_030992890.1">
    <property type="nucleotide sequence ID" value="XM_031132585.1"/>
</dbReference>
<reference evidence="3 4" key="1">
    <citation type="submission" date="2019-06" db="EMBL/GenBank/DDBJ databases">
        <title>Draft genome sequence of the filamentous fungus Phialemoniopsis curvata isolated from diesel fuel.</title>
        <authorList>
            <person name="Varaljay V.A."/>
            <person name="Lyon W.J."/>
            <person name="Crouch A.L."/>
            <person name="Drake C.E."/>
            <person name="Hollomon J.M."/>
            <person name="Nadeau L.J."/>
            <person name="Nunn H.S."/>
            <person name="Stevenson B.S."/>
            <person name="Bojanowski C.L."/>
            <person name="Crookes-Goodson W.J."/>
        </authorList>
    </citation>
    <scope>NUCLEOTIDE SEQUENCE [LARGE SCALE GENOMIC DNA]</scope>
    <source>
        <strain evidence="3 4">D216</strain>
    </source>
</reference>
<feature type="domain" description="DUF5672" evidence="2">
    <location>
        <begin position="135"/>
        <end position="275"/>
    </location>
</feature>
<accession>A0A507B1L6</accession>
<name>A0A507B1L6_9PEZI</name>
<dbReference type="GeneID" id="41968444"/>
<organism evidence="3 4">
    <name type="scientific">Thyridium curvatum</name>
    <dbReference type="NCBI Taxonomy" id="1093900"/>
    <lineage>
        <taxon>Eukaryota</taxon>
        <taxon>Fungi</taxon>
        <taxon>Dikarya</taxon>
        <taxon>Ascomycota</taxon>
        <taxon>Pezizomycotina</taxon>
        <taxon>Sordariomycetes</taxon>
        <taxon>Sordariomycetidae</taxon>
        <taxon>Thyridiales</taxon>
        <taxon>Thyridiaceae</taxon>
        <taxon>Thyridium</taxon>
    </lineage>
</organism>
<feature type="compositionally biased region" description="Basic and acidic residues" evidence="1">
    <location>
        <begin position="332"/>
        <end position="372"/>
    </location>
</feature>
<evidence type="ECO:0000313" key="4">
    <source>
        <dbReference type="Proteomes" id="UP000319257"/>
    </source>
</evidence>
<dbReference type="STRING" id="1093900.A0A507B1L6"/>
<feature type="compositionally biased region" description="Low complexity" evidence="1">
    <location>
        <begin position="373"/>
        <end position="389"/>
    </location>
</feature>
<gene>
    <name evidence="3" type="ORF">E0L32_000997</name>
</gene>